<feature type="compositionally biased region" description="Basic and acidic residues" evidence="1">
    <location>
        <begin position="336"/>
        <end position="350"/>
    </location>
</feature>
<feature type="region of interest" description="Disordered" evidence="1">
    <location>
        <begin position="553"/>
        <end position="572"/>
    </location>
</feature>
<dbReference type="Gene3D" id="3.10.20.90">
    <property type="entry name" value="Phosphatidylinositol 3-kinase Catalytic Subunit, Chain A, domain 1"/>
    <property type="match status" value="1"/>
</dbReference>
<proteinExistence type="predicted"/>
<dbReference type="PANTHER" id="PTHR23322:SF1">
    <property type="entry name" value="FAS-ASSOCIATED FACTOR 2"/>
    <property type="match status" value="1"/>
</dbReference>
<protein>
    <recommendedName>
        <fullName evidence="2">UBX domain-containing protein</fullName>
    </recommendedName>
</protein>
<dbReference type="SUPFAM" id="SSF54236">
    <property type="entry name" value="Ubiquitin-like"/>
    <property type="match status" value="1"/>
</dbReference>
<feature type="compositionally biased region" description="Gly residues" evidence="1">
    <location>
        <begin position="323"/>
        <end position="332"/>
    </location>
</feature>
<evidence type="ECO:0000259" key="2">
    <source>
        <dbReference type="PROSITE" id="PS50033"/>
    </source>
</evidence>
<dbReference type="InterPro" id="IPR050730">
    <property type="entry name" value="UBX_domain-protein"/>
</dbReference>
<feature type="compositionally biased region" description="Pro residues" evidence="1">
    <location>
        <begin position="562"/>
        <end position="572"/>
    </location>
</feature>
<dbReference type="InterPro" id="IPR029071">
    <property type="entry name" value="Ubiquitin-like_domsf"/>
</dbReference>
<feature type="compositionally biased region" description="Low complexity" evidence="1">
    <location>
        <begin position="372"/>
        <end position="384"/>
    </location>
</feature>
<organism evidence="3 4">
    <name type="scientific">Paratrimastix pyriformis</name>
    <dbReference type="NCBI Taxonomy" id="342808"/>
    <lineage>
        <taxon>Eukaryota</taxon>
        <taxon>Metamonada</taxon>
        <taxon>Preaxostyla</taxon>
        <taxon>Paratrimastigidae</taxon>
        <taxon>Paratrimastix</taxon>
    </lineage>
</organism>
<feature type="region of interest" description="Disordered" evidence="1">
    <location>
        <begin position="74"/>
        <end position="96"/>
    </location>
</feature>
<reference evidence="3" key="1">
    <citation type="journal article" date="2022" name="bioRxiv">
        <title>Genomics of Preaxostyla Flagellates Illuminates Evolutionary Transitions and the Path Towards Mitochondrial Loss.</title>
        <authorList>
            <person name="Novak L.V.F."/>
            <person name="Treitli S.C."/>
            <person name="Pyrih J."/>
            <person name="Halakuc P."/>
            <person name="Pipaliya S.V."/>
            <person name="Vacek V."/>
            <person name="Brzon O."/>
            <person name="Soukal P."/>
            <person name="Eme L."/>
            <person name="Dacks J.B."/>
            <person name="Karnkowska A."/>
            <person name="Elias M."/>
            <person name="Hampl V."/>
        </authorList>
    </citation>
    <scope>NUCLEOTIDE SEQUENCE</scope>
    <source>
        <strain evidence="3">RCP-MX</strain>
    </source>
</reference>
<dbReference type="CDD" id="cd01767">
    <property type="entry name" value="UBX"/>
    <property type="match status" value="1"/>
</dbReference>
<sequence length="625" mass="66440">MKKPSFCVIVECRGVKHRITVEENELFPSFQEKVAIQTGIPSPAQHFEGITLPPGDLKRKAKLRAANLDNRLLRVRPSAPGESLAPVHDQGPVAPPPPPTFAPPPHMYSQIPGRGCGTAAPPPRPHESPVHAHMPAAFDVSQVPALICLRPEEEVPFPIYFESRYGSNSACFIDGRYPDAVATASSVSKSLLIYLHTESPAGDDFCGRIFTPDLCTFIKSNCICWGLNVTFPLTGRPSSPHPALSPPCLLLVATVGGTPWASSTSRVRPPARRLPPTNVLDAPDPPGVSVDELFAQLMETVANLGTAGGAPPHVPERPAGLRGLRGAGGAMGGRAYLDDEAGHHGVPGRDHARHAPRRSPSTPLVCDPAPPTVTTTATASRSLLPSCSCPPVGLSPEEPHPLMATMAHWRVCVCVNTPAPICAAAGPGKEESRREERRQREEDARKAREEREAGGRGPGRAARLEEEARRARAQARLQAVVAEPAEGDPAACTLQVRLPNSHTMSRRFHKSNTIQDVINAGLAAFPDVATTALQAVTDFPAAPTPLTCPSPLRAAPYSSRPTCPPSSPPCPEHPPLRAHPSSCCLVRRPSLTPPPDLATLEQAGLCPRAVLNLREADSVTPPPSG</sequence>
<feature type="domain" description="UBX" evidence="2">
    <location>
        <begin position="487"/>
        <end position="540"/>
    </location>
</feature>
<keyword evidence="4" id="KW-1185">Reference proteome</keyword>
<evidence type="ECO:0000313" key="4">
    <source>
        <dbReference type="Proteomes" id="UP001141327"/>
    </source>
</evidence>
<dbReference type="PANTHER" id="PTHR23322">
    <property type="entry name" value="FAS-ASSOCIATED PROTEIN"/>
    <property type="match status" value="1"/>
</dbReference>
<feature type="region of interest" description="Disordered" evidence="1">
    <location>
        <begin position="423"/>
        <end position="465"/>
    </location>
</feature>
<evidence type="ECO:0000256" key="1">
    <source>
        <dbReference type="SAM" id="MobiDB-lite"/>
    </source>
</evidence>
<feature type="region of interest" description="Disordered" evidence="1">
    <location>
        <begin position="306"/>
        <end position="384"/>
    </location>
</feature>
<feature type="region of interest" description="Disordered" evidence="1">
    <location>
        <begin position="261"/>
        <end position="285"/>
    </location>
</feature>
<name>A0ABQ8UL06_9EUKA</name>
<dbReference type="Proteomes" id="UP001141327">
    <property type="component" value="Unassembled WGS sequence"/>
</dbReference>
<gene>
    <name evidence="3" type="ORF">PAPYR_3940</name>
</gene>
<dbReference type="EMBL" id="JAPMOS010000016">
    <property type="protein sequence ID" value="KAJ4459884.1"/>
    <property type="molecule type" value="Genomic_DNA"/>
</dbReference>
<accession>A0ABQ8UL06</accession>
<feature type="compositionally biased region" description="Basic and acidic residues" evidence="1">
    <location>
        <begin position="428"/>
        <end position="454"/>
    </location>
</feature>
<dbReference type="Gene3D" id="3.40.30.10">
    <property type="entry name" value="Glutaredoxin"/>
    <property type="match status" value="1"/>
</dbReference>
<dbReference type="PROSITE" id="PS50033">
    <property type="entry name" value="UBX"/>
    <property type="match status" value="1"/>
</dbReference>
<dbReference type="InterPro" id="IPR001012">
    <property type="entry name" value="UBX_dom"/>
</dbReference>
<comment type="caution">
    <text evidence="3">The sequence shown here is derived from an EMBL/GenBank/DDBJ whole genome shotgun (WGS) entry which is preliminary data.</text>
</comment>
<evidence type="ECO:0000313" key="3">
    <source>
        <dbReference type="EMBL" id="KAJ4459884.1"/>
    </source>
</evidence>